<gene>
    <name evidence="2" type="ORF">PPACK8108_LOCUS13813</name>
</gene>
<accession>A0AAV0B3M9</accession>
<evidence type="ECO:0000259" key="1">
    <source>
        <dbReference type="Pfam" id="PF00571"/>
    </source>
</evidence>
<reference evidence="2" key="1">
    <citation type="submission" date="2022-06" db="EMBL/GenBank/DDBJ databases">
        <authorList>
            <consortium name="SYNGENTA / RWTH Aachen University"/>
        </authorList>
    </citation>
    <scope>NUCLEOTIDE SEQUENCE</scope>
</reference>
<feature type="domain" description="CBS" evidence="1">
    <location>
        <begin position="22"/>
        <end position="69"/>
    </location>
</feature>
<organism evidence="2 3">
    <name type="scientific">Phakopsora pachyrhizi</name>
    <name type="common">Asian soybean rust disease fungus</name>
    <dbReference type="NCBI Taxonomy" id="170000"/>
    <lineage>
        <taxon>Eukaryota</taxon>
        <taxon>Fungi</taxon>
        <taxon>Dikarya</taxon>
        <taxon>Basidiomycota</taxon>
        <taxon>Pucciniomycotina</taxon>
        <taxon>Pucciniomycetes</taxon>
        <taxon>Pucciniales</taxon>
        <taxon>Phakopsoraceae</taxon>
        <taxon>Phakopsora</taxon>
    </lineage>
</organism>
<feature type="domain" description="CBS" evidence="1">
    <location>
        <begin position="84"/>
        <end position="139"/>
    </location>
</feature>
<dbReference type="PANTHER" id="PTHR42115">
    <property type="entry name" value="BETA-SYNTHASE (BETA-THIONASE), PUTATIVE (AFU_ORTHOLOGUE AFUA_3G08420)-RELATED"/>
    <property type="match status" value="1"/>
</dbReference>
<comment type="caution">
    <text evidence="2">The sequence shown here is derived from an EMBL/GenBank/DDBJ whole genome shotgun (WGS) entry which is preliminary data.</text>
</comment>
<evidence type="ECO:0000313" key="3">
    <source>
        <dbReference type="Proteomes" id="UP001153365"/>
    </source>
</evidence>
<dbReference type="Proteomes" id="UP001153365">
    <property type="component" value="Unassembled WGS sequence"/>
</dbReference>
<sequence>MNEVAQHQCQPQPGFKFRGDTVEDLQLPPALSITSSTTMAKALEVSSMREFDFLPVIDEETRRPVGYLDTRKFNLSTDLQAPAKDLMTKFKRNKTYQIITPGTPLEELSIFFKDQPFAIVTDHERRFVLGIVVRDDLEKYTKRRYGRNCLA</sequence>
<dbReference type="Gene3D" id="3.10.580.10">
    <property type="entry name" value="CBS-domain"/>
    <property type="match status" value="1"/>
</dbReference>
<name>A0AAV0B3M9_PHAPC</name>
<dbReference type="AlphaFoldDB" id="A0AAV0B3M9"/>
<dbReference type="SUPFAM" id="SSF54631">
    <property type="entry name" value="CBS-domain pair"/>
    <property type="match status" value="1"/>
</dbReference>
<dbReference type="PANTHER" id="PTHR42115:SF1">
    <property type="entry name" value="BETA-SYNTHASE (BETA-THIONASE), PUTATIVE (AFU_ORTHOLOGUE AFUA_3G08420)-RELATED"/>
    <property type="match status" value="1"/>
</dbReference>
<proteinExistence type="predicted"/>
<keyword evidence="3" id="KW-1185">Reference proteome</keyword>
<protein>
    <recommendedName>
        <fullName evidence="1">CBS domain-containing protein</fullName>
    </recommendedName>
</protein>
<dbReference type="EMBL" id="CALTRL010003488">
    <property type="protein sequence ID" value="CAH7681238.1"/>
    <property type="molecule type" value="Genomic_DNA"/>
</dbReference>
<dbReference type="Pfam" id="PF00571">
    <property type="entry name" value="CBS"/>
    <property type="match status" value="2"/>
</dbReference>
<dbReference type="InterPro" id="IPR046342">
    <property type="entry name" value="CBS_dom_sf"/>
</dbReference>
<dbReference type="InterPro" id="IPR000644">
    <property type="entry name" value="CBS_dom"/>
</dbReference>
<evidence type="ECO:0000313" key="2">
    <source>
        <dbReference type="EMBL" id="CAH7681238.1"/>
    </source>
</evidence>